<dbReference type="InParanoid" id="A0A0V1AT99"/>
<gene>
    <name evidence="1" type="ORF">T01_14755</name>
</gene>
<evidence type="ECO:0000313" key="1">
    <source>
        <dbReference type="EMBL" id="KRY27548.1"/>
    </source>
</evidence>
<name>A0A0V1AT99_TRISP</name>
<accession>A0A0V1AT99</accession>
<keyword evidence="2" id="KW-1185">Reference proteome</keyword>
<dbReference type="OrthoDB" id="5922582at2759"/>
<comment type="caution">
    <text evidence="1">The sequence shown here is derived from an EMBL/GenBank/DDBJ whole genome shotgun (WGS) entry which is preliminary data.</text>
</comment>
<organism evidence="1 2">
    <name type="scientific">Trichinella spiralis</name>
    <name type="common">Trichina worm</name>
    <dbReference type="NCBI Taxonomy" id="6334"/>
    <lineage>
        <taxon>Eukaryota</taxon>
        <taxon>Metazoa</taxon>
        <taxon>Ecdysozoa</taxon>
        <taxon>Nematoda</taxon>
        <taxon>Enoplea</taxon>
        <taxon>Dorylaimia</taxon>
        <taxon>Trichinellida</taxon>
        <taxon>Trichinellidae</taxon>
        <taxon>Trichinella</taxon>
    </lineage>
</organism>
<proteinExistence type="predicted"/>
<evidence type="ECO:0000313" key="2">
    <source>
        <dbReference type="Proteomes" id="UP000054776"/>
    </source>
</evidence>
<reference evidence="1 2" key="1">
    <citation type="submission" date="2015-01" db="EMBL/GenBank/DDBJ databases">
        <title>Evolution of Trichinella species and genotypes.</title>
        <authorList>
            <person name="Korhonen P.K."/>
            <person name="Edoardo P."/>
            <person name="Giuseppe L.R."/>
            <person name="Gasser R.B."/>
        </authorList>
    </citation>
    <scope>NUCLEOTIDE SEQUENCE [LARGE SCALE GENOMIC DNA]</scope>
    <source>
        <strain evidence="1">ISS3</strain>
    </source>
</reference>
<protein>
    <submittedName>
        <fullName evidence="1">Uncharacterized protein</fullName>
    </submittedName>
</protein>
<dbReference type="EMBL" id="JYDH01000247">
    <property type="protein sequence ID" value="KRY27548.1"/>
    <property type="molecule type" value="Genomic_DNA"/>
</dbReference>
<sequence>MNTVHTHLMKPVNERCSERNNTDLVGVTWPRAGAQKSRVGQEQYPRIAGQIAIWASGGSDSGSERPLAAPRSIVVRETIARISARSKDLNHDHIIEDRQGFRSAPEIASAPALSELPIGGSRWVDCGAADPGPIYRARKRAEDICVSCTIVVQEDEWLREVGLEYMVCSTGWQYCRYSEETSWEVWTNRVEVQRKVDRASRTFVRTVVEAFELPLGTTVVARVFVHFERAVVAYSVSGVREPEDVGEGDRHRQEFWRP</sequence>
<dbReference type="AlphaFoldDB" id="A0A0V1AT99"/>
<dbReference type="STRING" id="6334.A0A0V1AT99"/>
<dbReference type="Proteomes" id="UP000054776">
    <property type="component" value="Unassembled WGS sequence"/>
</dbReference>